<dbReference type="Pfam" id="PF02129">
    <property type="entry name" value="Peptidase_S15"/>
    <property type="match status" value="1"/>
</dbReference>
<dbReference type="InterPro" id="IPR013736">
    <property type="entry name" value="Xaa-Pro_dipept_C"/>
</dbReference>
<keyword evidence="5" id="KW-1185">Reference proteome</keyword>
<dbReference type="Proteomes" id="UP001589887">
    <property type="component" value="Unassembled WGS sequence"/>
</dbReference>
<dbReference type="SUPFAM" id="SSF53474">
    <property type="entry name" value="alpha/beta-Hydrolases"/>
    <property type="match status" value="1"/>
</dbReference>
<feature type="region of interest" description="Disordered" evidence="2">
    <location>
        <begin position="1"/>
        <end position="21"/>
    </location>
</feature>
<gene>
    <name evidence="4" type="ORF">ACFH04_14475</name>
</gene>
<dbReference type="InterPro" id="IPR005674">
    <property type="entry name" value="CocE/Ser_esterase"/>
</dbReference>
<proteinExistence type="predicted"/>
<dbReference type="RefSeq" id="WP_394319467.1">
    <property type="nucleotide sequence ID" value="NZ_JBHMQV010000009.1"/>
</dbReference>
<name>A0ABV6TGI7_9ACTN</name>
<feature type="domain" description="Xaa-Pro dipeptidyl-peptidase C-terminal" evidence="3">
    <location>
        <begin position="334"/>
        <end position="560"/>
    </location>
</feature>
<comment type="caution">
    <text evidence="4">The sequence shown here is derived from an EMBL/GenBank/DDBJ whole genome shotgun (WGS) entry which is preliminary data.</text>
</comment>
<dbReference type="NCBIfam" id="TIGR00976">
    <property type="entry name" value="CocE_NonD"/>
    <property type="match status" value="1"/>
</dbReference>
<dbReference type="Gene3D" id="1.10.3020.10">
    <property type="entry name" value="alpha-amino acid ester hydrolase ( Helical cap domain)"/>
    <property type="match status" value="1"/>
</dbReference>
<evidence type="ECO:0000313" key="5">
    <source>
        <dbReference type="Proteomes" id="UP001589887"/>
    </source>
</evidence>
<dbReference type="SUPFAM" id="SSF49785">
    <property type="entry name" value="Galactose-binding domain-like"/>
    <property type="match status" value="1"/>
</dbReference>
<organism evidence="4 5">
    <name type="scientific">Streptomyces noboritoensis</name>
    <dbReference type="NCBI Taxonomy" id="67337"/>
    <lineage>
        <taxon>Bacteria</taxon>
        <taxon>Bacillati</taxon>
        <taxon>Actinomycetota</taxon>
        <taxon>Actinomycetes</taxon>
        <taxon>Kitasatosporales</taxon>
        <taxon>Streptomycetaceae</taxon>
        <taxon>Streptomyces</taxon>
    </lineage>
</organism>
<dbReference type="Pfam" id="PF08530">
    <property type="entry name" value="PepX_C"/>
    <property type="match status" value="1"/>
</dbReference>
<feature type="region of interest" description="Disordered" evidence="2">
    <location>
        <begin position="384"/>
        <end position="424"/>
    </location>
</feature>
<evidence type="ECO:0000256" key="2">
    <source>
        <dbReference type="SAM" id="MobiDB-lite"/>
    </source>
</evidence>
<dbReference type="EMBL" id="JBHMQV010000009">
    <property type="protein sequence ID" value="MFC0844908.1"/>
    <property type="molecule type" value="Genomic_DNA"/>
</dbReference>
<dbReference type="SMART" id="SM00939">
    <property type="entry name" value="PepX_C"/>
    <property type="match status" value="1"/>
</dbReference>
<evidence type="ECO:0000259" key="3">
    <source>
        <dbReference type="SMART" id="SM00939"/>
    </source>
</evidence>
<feature type="compositionally biased region" description="Polar residues" evidence="2">
    <location>
        <begin position="386"/>
        <end position="397"/>
    </location>
</feature>
<evidence type="ECO:0000256" key="1">
    <source>
        <dbReference type="ARBA" id="ARBA00022801"/>
    </source>
</evidence>
<dbReference type="Gene3D" id="3.40.50.1820">
    <property type="entry name" value="alpha/beta hydrolase"/>
    <property type="match status" value="1"/>
</dbReference>
<dbReference type="Gene3D" id="2.60.120.260">
    <property type="entry name" value="Galactose-binding domain-like"/>
    <property type="match status" value="1"/>
</dbReference>
<dbReference type="InterPro" id="IPR000383">
    <property type="entry name" value="Xaa-Pro-like_dom"/>
</dbReference>
<dbReference type="InterPro" id="IPR008979">
    <property type="entry name" value="Galactose-bd-like_sf"/>
</dbReference>
<accession>A0ABV6TGI7</accession>
<evidence type="ECO:0000313" key="4">
    <source>
        <dbReference type="EMBL" id="MFC0844908.1"/>
    </source>
</evidence>
<dbReference type="InterPro" id="IPR029058">
    <property type="entry name" value="AB_hydrolase_fold"/>
</dbReference>
<keyword evidence="1 4" id="KW-0378">Hydrolase</keyword>
<reference evidence="4 5" key="1">
    <citation type="submission" date="2024-09" db="EMBL/GenBank/DDBJ databases">
        <authorList>
            <person name="Sun Q."/>
            <person name="Mori K."/>
        </authorList>
    </citation>
    <scope>NUCLEOTIDE SEQUENCE [LARGE SCALE GENOMIC DNA]</scope>
    <source>
        <strain evidence="4 5">JCM 4557</strain>
    </source>
</reference>
<protein>
    <submittedName>
        <fullName evidence="4">CocE/NonD family hydrolase</fullName>
    </submittedName>
</protein>
<sequence length="575" mass="62549">MTSRTHGPAVPRPTWVAPNGKPPLSARMMRATWRRLPAKLHEVGWEPGLVVPAADGSPLITDHYFPRADGDRAQGDFPTLLVRSPYGRGLPWSPMYGLLFAEQGFHVVVQSCRGTGGSGGTFDYWRNEVADGQAAVSWLREQPWFNGTLGTVGPSYLGYVQWALAADPPPELKAMVVQLGLHDPYALFHADGVLRLETALAVGVGMTYQHQGMGPFLKATLRLQRRLREVTTAKPLRGASASAFGGEVPWLDEVMAHPDAKDAYWNGASLAQSAERLSVPTALITGWHDALADQTFEQYDRLRQAGCETSLLVGPWTHTSALQQGWPEVFAETLAWLRAHLGADPSDLRPTRVRVHVGGENAWRDLDDWPTATAASPWFPTAEGHLTQQAPTDSAPLTSFRYDPEDPTPSLGGPLLSRTAGSRDNSNLEAREDVLVFTGPPLTEPVDILGPVSARLSISTDTGHTDVFTRLCDVDPQGRSFNICDGVGRLRTEGEEPSQFTVPMSSTAHRFGVGHRIRWQISGGAHPRYARNPGNGESQLDATTFTPVHITLHTDSALMLATHTAVRAAEAEDTV</sequence>
<dbReference type="GO" id="GO:0016787">
    <property type="term" value="F:hydrolase activity"/>
    <property type="evidence" value="ECO:0007669"/>
    <property type="project" value="UniProtKB-KW"/>
</dbReference>